<feature type="active site" description="Glycyl thioester intermediate" evidence="5">
    <location>
        <position position="1169"/>
    </location>
</feature>
<dbReference type="Gene3D" id="3.30.2160.10">
    <property type="entry name" value="Hect, E3 ligase catalytic domain"/>
    <property type="match status" value="1"/>
</dbReference>
<dbReference type="InterPro" id="IPR000569">
    <property type="entry name" value="HECT_dom"/>
</dbReference>
<evidence type="ECO:0000256" key="1">
    <source>
        <dbReference type="ARBA" id="ARBA00000885"/>
    </source>
</evidence>
<evidence type="ECO:0000256" key="3">
    <source>
        <dbReference type="ARBA" id="ARBA00022679"/>
    </source>
</evidence>
<gene>
    <name evidence="8" type="ORF">CFD26_106589</name>
</gene>
<organism evidence="8 9">
    <name type="scientific">Aspergillus turcosus</name>
    <dbReference type="NCBI Taxonomy" id="1245748"/>
    <lineage>
        <taxon>Eukaryota</taxon>
        <taxon>Fungi</taxon>
        <taxon>Dikarya</taxon>
        <taxon>Ascomycota</taxon>
        <taxon>Pezizomycotina</taxon>
        <taxon>Eurotiomycetes</taxon>
        <taxon>Eurotiomycetidae</taxon>
        <taxon>Eurotiales</taxon>
        <taxon>Aspergillaceae</taxon>
        <taxon>Aspergillus</taxon>
        <taxon>Aspergillus subgen. Fumigati</taxon>
    </lineage>
</organism>
<evidence type="ECO:0000313" key="8">
    <source>
        <dbReference type="EMBL" id="RLL99719.1"/>
    </source>
</evidence>
<dbReference type="Pfam" id="PF00632">
    <property type="entry name" value="HECT"/>
    <property type="match status" value="1"/>
</dbReference>
<dbReference type="GO" id="GO:0061630">
    <property type="term" value="F:ubiquitin protein ligase activity"/>
    <property type="evidence" value="ECO:0007669"/>
    <property type="project" value="UniProtKB-EC"/>
</dbReference>
<dbReference type="OrthoDB" id="8068875at2759"/>
<name>A0A3R7M1J7_9EURO</name>
<dbReference type="Gene3D" id="3.90.1750.10">
    <property type="entry name" value="Hect, E3 ligase catalytic domains"/>
    <property type="match status" value="1"/>
</dbReference>
<feature type="compositionally biased region" description="Basic and acidic residues" evidence="6">
    <location>
        <begin position="306"/>
        <end position="323"/>
    </location>
</feature>
<dbReference type="CDD" id="cd00078">
    <property type="entry name" value="HECTc"/>
    <property type="match status" value="1"/>
</dbReference>
<keyword evidence="9" id="KW-1185">Reference proteome</keyword>
<evidence type="ECO:0000256" key="2">
    <source>
        <dbReference type="ARBA" id="ARBA00012485"/>
    </source>
</evidence>
<evidence type="ECO:0000313" key="9">
    <source>
        <dbReference type="Proteomes" id="UP000215289"/>
    </source>
</evidence>
<feature type="region of interest" description="Disordered" evidence="6">
    <location>
        <begin position="550"/>
        <end position="595"/>
    </location>
</feature>
<dbReference type="PANTHER" id="PTHR45700">
    <property type="entry name" value="UBIQUITIN-PROTEIN LIGASE E3C"/>
    <property type="match status" value="1"/>
</dbReference>
<feature type="compositionally biased region" description="Basic and acidic residues" evidence="6">
    <location>
        <begin position="557"/>
        <end position="583"/>
    </location>
</feature>
<evidence type="ECO:0000256" key="6">
    <source>
        <dbReference type="SAM" id="MobiDB-lite"/>
    </source>
</evidence>
<feature type="region of interest" description="Disordered" evidence="6">
    <location>
        <begin position="1"/>
        <end position="20"/>
    </location>
</feature>
<evidence type="ECO:0000259" key="7">
    <source>
        <dbReference type="PROSITE" id="PS50237"/>
    </source>
</evidence>
<dbReference type="EMBL" id="NIDN02000026">
    <property type="protein sequence ID" value="RLL99719.1"/>
    <property type="molecule type" value="Genomic_DNA"/>
</dbReference>
<feature type="region of interest" description="Disordered" evidence="6">
    <location>
        <begin position="28"/>
        <end position="121"/>
    </location>
</feature>
<dbReference type="SMART" id="SM00119">
    <property type="entry name" value="HECTc"/>
    <property type="match status" value="1"/>
</dbReference>
<keyword evidence="4 5" id="KW-0833">Ubl conjugation pathway</keyword>
<feature type="region of interest" description="Disordered" evidence="6">
    <location>
        <begin position="727"/>
        <end position="748"/>
    </location>
</feature>
<feature type="region of interest" description="Disordered" evidence="6">
    <location>
        <begin position="157"/>
        <end position="182"/>
    </location>
</feature>
<proteinExistence type="predicted"/>
<reference evidence="8 9" key="1">
    <citation type="submission" date="2018-08" db="EMBL/GenBank/DDBJ databases">
        <title>Draft genome sequences of two Aspergillus turcosus clinical strains isolated from bronchoalveolar lavage fluid: one azole-susceptible and the other azole-resistant.</title>
        <authorList>
            <person name="Parent-Michaud M."/>
            <person name="Dufresne P.J."/>
            <person name="Fournier E."/>
            <person name="Martineau C."/>
            <person name="Moreira S."/>
            <person name="Perkins V."/>
            <person name="De Repentigny L."/>
            <person name="Dufresne S.F."/>
        </authorList>
    </citation>
    <scope>NUCLEOTIDE SEQUENCE [LARGE SCALE GENOMIC DNA]</scope>
    <source>
        <strain evidence="8">HMR AF 1038</strain>
    </source>
</reference>
<accession>A0A3R7M1J7</accession>
<feature type="region of interest" description="Disordered" evidence="6">
    <location>
        <begin position="210"/>
        <end position="328"/>
    </location>
</feature>
<dbReference type="InterPro" id="IPR035983">
    <property type="entry name" value="Hect_E3_ubiquitin_ligase"/>
</dbReference>
<dbReference type="PANTHER" id="PTHR45700:SF8">
    <property type="entry name" value="HECT-TYPE E3 UBIQUITIN TRANSFERASE"/>
    <property type="match status" value="1"/>
</dbReference>
<comment type="caution">
    <text evidence="8">The sequence shown here is derived from an EMBL/GenBank/DDBJ whole genome shotgun (WGS) entry which is preliminary data.</text>
</comment>
<dbReference type="AlphaFoldDB" id="A0A3R7M1J7"/>
<dbReference type="SUPFAM" id="SSF56204">
    <property type="entry name" value="Hect, E3 ligase catalytic domain"/>
    <property type="match status" value="1"/>
</dbReference>
<dbReference type="Proteomes" id="UP000215289">
    <property type="component" value="Unassembled WGS sequence"/>
</dbReference>
<dbReference type="Gene3D" id="3.30.2410.10">
    <property type="entry name" value="Hect, E3 ligase catalytic domain"/>
    <property type="match status" value="1"/>
</dbReference>
<dbReference type="EC" id="2.3.2.26" evidence="2"/>
<comment type="catalytic activity">
    <reaction evidence="1">
        <text>S-ubiquitinyl-[E2 ubiquitin-conjugating enzyme]-L-cysteine + [acceptor protein]-L-lysine = [E2 ubiquitin-conjugating enzyme]-L-cysteine + N(6)-ubiquitinyl-[acceptor protein]-L-lysine.</text>
        <dbReference type="EC" id="2.3.2.26"/>
    </reaction>
</comment>
<evidence type="ECO:0000256" key="4">
    <source>
        <dbReference type="ARBA" id="ARBA00022786"/>
    </source>
</evidence>
<dbReference type="GO" id="GO:0000209">
    <property type="term" value="P:protein polyubiquitination"/>
    <property type="evidence" value="ECO:0007669"/>
    <property type="project" value="InterPro"/>
</dbReference>
<dbReference type="InterPro" id="IPR044611">
    <property type="entry name" value="E3A/B/C-like"/>
</dbReference>
<dbReference type="PROSITE" id="PS50237">
    <property type="entry name" value="HECT"/>
    <property type="match status" value="1"/>
</dbReference>
<keyword evidence="3" id="KW-0808">Transferase</keyword>
<evidence type="ECO:0000256" key="5">
    <source>
        <dbReference type="PROSITE-ProRule" id="PRU00104"/>
    </source>
</evidence>
<protein>
    <recommendedName>
        <fullName evidence="2">HECT-type E3 ubiquitin transferase</fullName>
        <ecNumber evidence="2">2.3.2.26</ecNumber>
    </recommendedName>
</protein>
<feature type="domain" description="HECT" evidence="7">
    <location>
        <begin position="855"/>
        <end position="1201"/>
    </location>
</feature>
<sequence length="1201" mass="133868">MPSRSAYNQPHPPTLNSSAVYPNAALLSSSAERSAPRHIQHNVPILPTMTGNPATSPPHHRGHSRSISHPFPSAFSGKRRNQTQGFLDSDSDDDDLEVTHLPDVLSSSPRKGSSRPVPAGQAISTGQCITCNSTVRWPRGLKVFRCTECLTVNDLEPYTSKSSGAQESSGKDGKPGLSIPRKAVPLSVERTRSIIDNCVSSYLRRLLDAPVPRGFSTGNRSEKPTAIGQDENRSHTYDHGSGLLSAPRVDARARSSSASSKPGRPDWFNGASNSLKPTVSPLAPHGDVRDPRLRSRNNSDVQLPPKGERLPREVVRSSERDINDQPSRPYIFKPLEEYILASFKGCDSLNASFTTAQPPSLAENASPEHSPPEPKVESNDAPSHAHPSFEIDAKTLLIGDLAENSSWWMNDGDPNYGLSHVHTKGKASSPSKAVTSRSPRINWSQLAEWHHLIVTAGSSWVERWSAMRPVDDRGQKAYERSKLWDSVDMCAIERDITESRLHLHRTLLKATENLLKRPRRPLHKPEEIRFLLILLSNPLIYPSSSSLRPVNFTQSQGDRRPSHPKESSERIAPRDAGPSRKENLGPSAPRSGPPGHHFGIVKRILGLMAHLPNDCHHYLVSWFSRLPTRQFEKLVDLVGSFVTYRLSRQQGRKRSEAIDNDNSLVPSFNSAAGNTPAELHAAINGRSPSKPAKDKRDKPVVYGDDWQIRAAARVMSLLFTANNMSVPRKPDAASGQEAGSSTTRAAGTRRGHKIPISAFYNTLLDYSDLVADFEAWESKLAKFSFCQYPYFLSIWAKIHIMEHDARRQMEVKAREAFFNSILSRKAISQYLVLKVRRDCLVEDSLRSVSEVVGSNQEEIKKGLRIEFVGEEGVDAGGLRKEWFLLLVREIFDPHHGLFLYDEDSQFCYFNPYCFESSEQFFLVGVLLGLAIYNSTILDIALPPFAFKKLLAAAPPTSGPQPSSARSNYKCTLDDLAEYRPALAKGLRALLEFDGDVADTFCYDFVAHVDRYGEAVAVPLCPGGETRPVTNANRREFVDLYVHYMLDTAVTRQFEPFKRGFFTVCGGNALSLFRPEEIELLVRGSDEALDVASLRAVATYDNWFHPRPENIPVVRWFWEFFENADPQAQRKILSFITGSDRIPAMGATSLTIRLACLGDDASRYPIARTCFNTLGLYRYPTRERLERMLWEAVGNSEGFGLK</sequence>
<feature type="region of interest" description="Disordered" evidence="6">
    <location>
        <begin position="354"/>
        <end position="386"/>
    </location>
</feature>
<feature type="compositionally biased region" description="Polar residues" evidence="6">
    <location>
        <begin position="159"/>
        <end position="168"/>
    </location>
</feature>
<dbReference type="STRING" id="1245748.A0A3R7M1J7"/>